<name>A0A9D5B6U0_PEA</name>
<accession>A0A9D5B6U0</accession>
<evidence type="ECO:0000313" key="1">
    <source>
        <dbReference type="EMBL" id="KAI5436178.1"/>
    </source>
</evidence>
<proteinExistence type="predicted"/>
<organism evidence="1 2">
    <name type="scientific">Pisum sativum</name>
    <name type="common">Garden pea</name>
    <name type="synonym">Lathyrus oleraceus</name>
    <dbReference type="NCBI Taxonomy" id="3888"/>
    <lineage>
        <taxon>Eukaryota</taxon>
        <taxon>Viridiplantae</taxon>
        <taxon>Streptophyta</taxon>
        <taxon>Embryophyta</taxon>
        <taxon>Tracheophyta</taxon>
        <taxon>Spermatophyta</taxon>
        <taxon>Magnoliopsida</taxon>
        <taxon>eudicotyledons</taxon>
        <taxon>Gunneridae</taxon>
        <taxon>Pentapetalae</taxon>
        <taxon>rosids</taxon>
        <taxon>fabids</taxon>
        <taxon>Fabales</taxon>
        <taxon>Fabaceae</taxon>
        <taxon>Papilionoideae</taxon>
        <taxon>50 kb inversion clade</taxon>
        <taxon>NPAAA clade</taxon>
        <taxon>Hologalegina</taxon>
        <taxon>IRL clade</taxon>
        <taxon>Fabeae</taxon>
        <taxon>Lathyrus</taxon>
    </lineage>
</organism>
<protein>
    <submittedName>
        <fullName evidence="1">Uncharacterized protein</fullName>
    </submittedName>
</protein>
<sequence>MTYAELYPSLVVKNLIQPRNPPHTPEPLPWWFKRDLHCAFHRGAPDHDIENCYPLKHEVQKLIKIGMVSFEDRAPNVKANMFPAHGNASMNMVDGCPENFRVFNVRHIRQSLVEIHRTLCLIKVSLPTANSVVSIADVVKVTRSGRVFGPLSPKVTKDVGKKAYVPSVDLVNAPSCHSGESSRLKVTDDDNDEFLRLIKKTYKEALQKVLKQAYVKHNVIVDQFDHIVSNITSCNNLSFCDEELLGEGRNHNLDLHISKNCKEDALYNFLVDTDSSLNVLPKSTLPRLSYQGAAMRYNDVVVKAFDGCRKTIIGEVDLPVKIGPS</sequence>
<keyword evidence="2" id="KW-1185">Reference proteome</keyword>
<gene>
    <name evidence="1" type="ORF">KIW84_022585</name>
</gene>
<dbReference type="AlphaFoldDB" id="A0A9D5B6U0"/>
<dbReference type="Gramene" id="Psat02G0258500-T1">
    <property type="protein sequence ID" value="KAI5436178.1"/>
    <property type="gene ID" value="KIW84_022585"/>
</dbReference>
<dbReference type="Proteomes" id="UP001058974">
    <property type="component" value="Chromosome 2"/>
</dbReference>
<dbReference type="PANTHER" id="PTHR32108">
    <property type="entry name" value="DNA-DIRECTED RNA POLYMERASE SUBUNIT ALPHA"/>
    <property type="match status" value="1"/>
</dbReference>
<reference evidence="1 2" key="1">
    <citation type="journal article" date="2022" name="Nat. Genet.">
        <title>Improved pea reference genome and pan-genome highlight genomic features and evolutionary characteristics.</title>
        <authorList>
            <person name="Yang T."/>
            <person name="Liu R."/>
            <person name="Luo Y."/>
            <person name="Hu S."/>
            <person name="Wang D."/>
            <person name="Wang C."/>
            <person name="Pandey M.K."/>
            <person name="Ge S."/>
            <person name="Xu Q."/>
            <person name="Li N."/>
            <person name="Li G."/>
            <person name="Huang Y."/>
            <person name="Saxena R.K."/>
            <person name="Ji Y."/>
            <person name="Li M."/>
            <person name="Yan X."/>
            <person name="He Y."/>
            <person name="Liu Y."/>
            <person name="Wang X."/>
            <person name="Xiang C."/>
            <person name="Varshney R.K."/>
            <person name="Ding H."/>
            <person name="Gao S."/>
            <person name="Zong X."/>
        </authorList>
    </citation>
    <scope>NUCLEOTIDE SEQUENCE [LARGE SCALE GENOMIC DNA]</scope>
    <source>
        <strain evidence="1 2">cv. Zhongwan 6</strain>
    </source>
</reference>
<evidence type="ECO:0000313" key="2">
    <source>
        <dbReference type="Proteomes" id="UP001058974"/>
    </source>
</evidence>
<comment type="caution">
    <text evidence="1">The sequence shown here is derived from an EMBL/GenBank/DDBJ whole genome shotgun (WGS) entry which is preliminary data.</text>
</comment>
<dbReference type="EMBL" id="JAMSHJ010000002">
    <property type="protein sequence ID" value="KAI5436178.1"/>
    <property type="molecule type" value="Genomic_DNA"/>
</dbReference>